<evidence type="ECO:0000259" key="4">
    <source>
        <dbReference type="PROSITE" id="PS50014"/>
    </source>
</evidence>
<sequence>MRNDSFLVRHLVGQYGPGGHWVPEGPYGQAVAAMRGQPPMQGQPWGYMGPPGAGPPPGEYQYGYPPAQPAWPPAEAAPSPVFPQPGGVWPQHQPAPHPWQQQPSVDISGHALPWQRDAQVQQQAQMQQEEPLPPPPPSDGPPGAPPLPDESAPPAPPDGSAIKLASSGPPLPAVESQSNPPIMMTLKRRDGISLAKVTPARSPVPSPKPQKAATPPPEKPSAAGNSAPAPQENGDAPPEDKPKPQRRRRQWDEPQEAVPSQGTPLQGAPRQGTPHARATTPAATPMVSSRSRLQPGTKERRKREEKERSVSTSSSSGGSRSQSPSSSRTSSGEGTSTSGRDRSETPSKPTRSGRRGSQHQRSRARDSRSPMSRSPARRTNRMRSRPRSRSPYRSSQHRRWHRRSRTRSRSRERSWYQSVRPSPERRYTPHHPPLRRRSPTRHPSRSPMPVKPARLAQSSRRRSRTPPRRFRDSPPIPAELEDEDDDEVPPPPPDEPMPSELDQQLEMEAITAMDQHIQARITEIAVQYGCDFNTLDIHGCRDFCETLYAQVYPEHPDFSAWDASDAAELAAMQQEEAAMTMGMEFARQGLPDISDVSLGPAPLDLEDRLLSEVLEKPVLLSPDEQAAGDPRNRPEAGELEPEQAPVLLPVPLFALGPPEAAVAPGGSWEEDSVFSWSESPRRAGLKEEVDSNPAVAADEAQADVMRAPAAPRHETIVRDDDRDWTKEQMARAQEQAATSVPRGPLKEPEKGEDWSWIEVHRERGFGFTSRPYSFFDLRSWAEERKYGLDFGVPVYRKMDGLWLPLSEAPVHLEDLEWGGSGQTPVHAAAAEEAGPRPEATTVRHTVAQMEAAELSDEAAAQWLKGAPTSLSRLLLPTMNGRAASEAFQASVKENGHASPAGDDTPTVSAWLSGEAEGSLMRLAEKMGRARMEEEAARKRRKLSSAVIPGASTADGRRLWGAPPPPQHSAMLRGKLATAVLSGAVGKTIVADVITKAAIKVLETRDAAPEQAREIAEAGGGGNKQQPNAQEGAQRGRTAKVAGSRLKPQAKDKGKAAAKSGRGRAAQKGRKRRTGSREASEWEGDSQDERTEKKGHKTGGTKEDQDSADDEERLIEEERRRLQALAWEQHRDKQYTEAFDRMLRALMKKDHQIENVFLKPVDTTDLPDYPSIIKQPICISDIMKKQRMKAYPPRREGLDALLADVKLMCDNCRLYNMGNSEYVGYADDVESCFRDVAEAEWRKTTEFIKGRRM</sequence>
<dbReference type="InterPro" id="IPR001487">
    <property type="entry name" value="Bromodomain"/>
</dbReference>
<feature type="compositionally biased region" description="Basic residues" evidence="3">
    <location>
        <begin position="1060"/>
        <end position="1073"/>
    </location>
</feature>
<keyword evidence="6" id="KW-1185">Reference proteome</keyword>
<dbReference type="PANTHER" id="PTHR22881:SF27">
    <property type="entry name" value="BROMODOMAIN CONTAINING 7_9"/>
    <property type="match status" value="1"/>
</dbReference>
<feature type="compositionally biased region" description="Acidic residues" evidence="3">
    <location>
        <begin position="479"/>
        <end position="488"/>
    </location>
</feature>
<keyword evidence="1 2" id="KW-0103">Bromodomain</keyword>
<dbReference type="InterPro" id="IPR051831">
    <property type="entry name" value="Bromodomain_contain_prot"/>
</dbReference>
<feature type="region of interest" description="Disordered" evidence="3">
    <location>
        <begin position="1016"/>
        <end position="1111"/>
    </location>
</feature>
<dbReference type="EMBL" id="JALJOT010000007">
    <property type="protein sequence ID" value="KAK9909052.1"/>
    <property type="molecule type" value="Genomic_DNA"/>
</dbReference>
<reference evidence="5 6" key="1">
    <citation type="journal article" date="2024" name="Nat. Commun.">
        <title>Phylogenomics reveals the evolutionary origins of lichenization in chlorophyte algae.</title>
        <authorList>
            <person name="Puginier C."/>
            <person name="Libourel C."/>
            <person name="Otte J."/>
            <person name="Skaloud P."/>
            <person name="Haon M."/>
            <person name="Grisel S."/>
            <person name="Petersen M."/>
            <person name="Berrin J.G."/>
            <person name="Delaux P.M."/>
            <person name="Dal Grande F."/>
            <person name="Keller J."/>
        </authorList>
    </citation>
    <scope>NUCLEOTIDE SEQUENCE [LARGE SCALE GENOMIC DNA]</scope>
    <source>
        <strain evidence="5 6">SAG 216-7</strain>
    </source>
</reference>
<dbReference type="Proteomes" id="UP001491310">
    <property type="component" value="Unassembled WGS sequence"/>
</dbReference>
<feature type="compositionally biased region" description="Low complexity" evidence="3">
    <location>
        <begin position="310"/>
        <end position="338"/>
    </location>
</feature>
<feature type="compositionally biased region" description="Low complexity" evidence="3">
    <location>
        <begin position="89"/>
        <end position="103"/>
    </location>
</feature>
<feature type="region of interest" description="Disordered" evidence="3">
    <location>
        <begin position="730"/>
        <end position="749"/>
    </location>
</feature>
<dbReference type="InterPro" id="IPR036427">
    <property type="entry name" value="Bromodomain-like_sf"/>
</dbReference>
<comment type="caution">
    <text evidence="5">The sequence shown here is derived from an EMBL/GenBank/DDBJ whole genome shotgun (WGS) entry which is preliminary data.</text>
</comment>
<dbReference type="SMART" id="SM00297">
    <property type="entry name" value="BROMO"/>
    <property type="match status" value="1"/>
</dbReference>
<dbReference type="CDD" id="cd04369">
    <property type="entry name" value="Bromodomain"/>
    <property type="match status" value="1"/>
</dbReference>
<proteinExistence type="predicted"/>
<evidence type="ECO:0000256" key="1">
    <source>
        <dbReference type="ARBA" id="ARBA00023117"/>
    </source>
</evidence>
<feature type="compositionally biased region" description="Pro residues" evidence="3">
    <location>
        <begin position="131"/>
        <end position="157"/>
    </location>
</feature>
<feature type="compositionally biased region" description="Low complexity" evidence="3">
    <location>
        <begin position="115"/>
        <end position="130"/>
    </location>
</feature>
<dbReference type="Pfam" id="PF00439">
    <property type="entry name" value="Bromodomain"/>
    <property type="match status" value="1"/>
</dbReference>
<dbReference type="Gene3D" id="1.20.920.10">
    <property type="entry name" value="Bromodomain-like"/>
    <property type="match status" value="1"/>
</dbReference>
<feature type="compositionally biased region" description="Basic residues" evidence="3">
    <location>
        <begin position="351"/>
        <end position="362"/>
    </location>
</feature>
<feature type="compositionally biased region" description="Pro residues" evidence="3">
    <location>
        <begin position="202"/>
        <end position="219"/>
    </location>
</feature>
<gene>
    <name evidence="5" type="ORF">WJX75_006511</name>
</gene>
<feature type="region of interest" description="Disordered" evidence="3">
    <location>
        <begin position="620"/>
        <end position="639"/>
    </location>
</feature>
<evidence type="ECO:0000256" key="3">
    <source>
        <dbReference type="SAM" id="MobiDB-lite"/>
    </source>
</evidence>
<dbReference type="PRINTS" id="PR00503">
    <property type="entry name" value="BROMODOMAIN"/>
</dbReference>
<evidence type="ECO:0000313" key="6">
    <source>
        <dbReference type="Proteomes" id="UP001491310"/>
    </source>
</evidence>
<dbReference type="PANTHER" id="PTHR22881">
    <property type="entry name" value="BROMODOMAIN CONTAINING PROTEIN"/>
    <property type="match status" value="1"/>
</dbReference>
<accession>A0ABR2YQF6</accession>
<feature type="compositionally biased region" description="Basic residues" evidence="3">
    <location>
        <begin position="459"/>
        <end position="468"/>
    </location>
</feature>
<feature type="compositionally biased region" description="Basic residues" evidence="3">
    <location>
        <begin position="375"/>
        <end position="408"/>
    </location>
</feature>
<name>A0ABR2YQF6_9CHLO</name>
<evidence type="ECO:0000313" key="5">
    <source>
        <dbReference type="EMBL" id="KAK9909052.1"/>
    </source>
</evidence>
<evidence type="ECO:0000256" key="2">
    <source>
        <dbReference type="PROSITE-ProRule" id="PRU00035"/>
    </source>
</evidence>
<dbReference type="PROSITE" id="PS50014">
    <property type="entry name" value="BROMODOMAIN_2"/>
    <property type="match status" value="1"/>
</dbReference>
<protein>
    <recommendedName>
        <fullName evidence="4">Bromo domain-containing protein</fullName>
    </recommendedName>
</protein>
<feature type="domain" description="Bromo" evidence="4">
    <location>
        <begin position="1148"/>
        <end position="1222"/>
    </location>
</feature>
<feature type="compositionally biased region" description="Basic residues" evidence="3">
    <location>
        <begin position="428"/>
        <end position="444"/>
    </location>
</feature>
<feature type="region of interest" description="Disordered" evidence="3">
    <location>
        <begin position="35"/>
        <end position="499"/>
    </location>
</feature>
<organism evidence="5 6">
    <name type="scientific">Coccomyxa subellipsoidea</name>
    <dbReference type="NCBI Taxonomy" id="248742"/>
    <lineage>
        <taxon>Eukaryota</taxon>
        <taxon>Viridiplantae</taxon>
        <taxon>Chlorophyta</taxon>
        <taxon>core chlorophytes</taxon>
        <taxon>Trebouxiophyceae</taxon>
        <taxon>Trebouxiophyceae incertae sedis</taxon>
        <taxon>Coccomyxaceae</taxon>
        <taxon>Coccomyxa</taxon>
    </lineage>
</organism>
<dbReference type="SUPFAM" id="SSF47370">
    <property type="entry name" value="Bromodomain"/>
    <property type="match status" value="1"/>
</dbReference>
<feature type="compositionally biased region" description="Low complexity" evidence="3">
    <location>
        <begin position="273"/>
        <end position="285"/>
    </location>
</feature>